<feature type="region of interest" description="Disordered" evidence="8">
    <location>
        <begin position="1"/>
        <end position="55"/>
    </location>
</feature>
<comment type="subcellular location">
    <subcellularLocation>
        <location evidence="1 7">Cell membrane</location>
        <topology evidence="1 7">Multi-pass membrane protein</topology>
    </subcellularLocation>
</comment>
<dbReference type="Pfam" id="PF00528">
    <property type="entry name" value="BPD_transp_1"/>
    <property type="match status" value="1"/>
</dbReference>
<dbReference type="PANTHER" id="PTHR43386">
    <property type="entry name" value="OLIGOPEPTIDE TRANSPORT SYSTEM PERMEASE PROTEIN APPC"/>
    <property type="match status" value="1"/>
</dbReference>
<keyword evidence="5 7" id="KW-1133">Transmembrane helix</keyword>
<keyword evidence="6 7" id="KW-0472">Membrane</keyword>
<dbReference type="AlphaFoldDB" id="A0A2N7X995"/>
<dbReference type="SUPFAM" id="SSF161098">
    <property type="entry name" value="MetI-like"/>
    <property type="match status" value="1"/>
</dbReference>
<feature type="transmembrane region" description="Helical" evidence="7">
    <location>
        <begin position="178"/>
        <end position="203"/>
    </location>
</feature>
<keyword evidence="4 7" id="KW-0812">Transmembrane</keyword>
<accession>A0A2N7X995</accession>
<feature type="transmembrane region" description="Helical" evidence="7">
    <location>
        <begin position="257"/>
        <end position="275"/>
    </location>
</feature>
<evidence type="ECO:0000256" key="4">
    <source>
        <dbReference type="ARBA" id="ARBA00022692"/>
    </source>
</evidence>
<feature type="transmembrane region" description="Helical" evidence="7">
    <location>
        <begin position="130"/>
        <end position="157"/>
    </location>
</feature>
<keyword evidence="3" id="KW-1003">Cell membrane</keyword>
<dbReference type="InterPro" id="IPR050366">
    <property type="entry name" value="BP-dependent_transpt_permease"/>
</dbReference>
<evidence type="ECO:0000313" key="10">
    <source>
        <dbReference type="EMBL" id="PMS38187.1"/>
    </source>
</evidence>
<feature type="transmembrane region" description="Helical" evidence="7">
    <location>
        <begin position="295"/>
        <end position="317"/>
    </location>
</feature>
<reference evidence="10 11" key="1">
    <citation type="submission" date="2018-01" db="EMBL/GenBank/DDBJ databases">
        <title>Whole genome analyses suggest that Burkholderia sensu lato contains two further novel genera in the rhizoxinica-symbiotica group Mycetohabitans gen. nov., and Trinickia gen. nov.: implications for the evolution of diazotrophy and nodulation in the Burkholderiaceae.</title>
        <authorList>
            <person name="Estrada-de los Santos P."/>
            <person name="Palmer M."/>
            <person name="Chavez-Ramirez B."/>
            <person name="Beukes C."/>
            <person name="Steenkamp E.T."/>
            <person name="Hirsch A.M."/>
            <person name="Manyaka P."/>
            <person name="Maluk M."/>
            <person name="Lafos M."/>
            <person name="Crook M."/>
            <person name="Gross E."/>
            <person name="Simon M.F."/>
            <person name="Bueno dos Reis Junior F."/>
            <person name="Poole P.S."/>
            <person name="Venter S.N."/>
            <person name="James E.K."/>
        </authorList>
    </citation>
    <scope>NUCLEOTIDE SEQUENCE [LARGE SCALE GENOMIC DNA]</scope>
    <source>
        <strain evidence="10 11">JPY 581</strain>
    </source>
</reference>
<protein>
    <submittedName>
        <fullName evidence="10">ABC transporter permease</fullName>
    </submittedName>
</protein>
<evidence type="ECO:0000256" key="7">
    <source>
        <dbReference type="RuleBase" id="RU363032"/>
    </source>
</evidence>
<dbReference type="InterPro" id="IPR000515">
    <property type="entry name" value="MetI-like"/>
</dbReference>
<evidence type="ECO:0000256" key="2">
    <source>
        <dbReference type="ARBA" id="ARBA00022448"/>
    </source>
</evidence>
<gene>
    <name evidence="10" type="ORF">C0Z20_05245</name>
</gene>
<dbReference type="GO" id="GO:0005886">
    <property type="term" value="C:plasma membrane"/>
    <property type="evidence" value="ECO:0007669"/>
    <property type="project" value="UniProtKB-SubCell"/>
</dbReference>
<proteinExistence type="inferred from homology"/>
<dbReference type="InterPro" id="IPR035906">
    <property type="entry name" value="MetI-like_sf"/>
</dbReference>
<sequence length="337" mass="35823">MTMLRPFSQQPRRQPARPDAVDPVQRSSALPPGAEPSRPWGGGAPMPPPREPARRRRLTQRMGLSTGGWIGFAMVCCALFVAAFAPWIAPHQVGEIVTNDVFAGFSAKLPLGSDYLGRDMLTRIIYGTRLTVVLALASALLAAITGTTLGLLAAVAGRRIDETMSRLLDAITSIPSKMFALMIVAAFGSSLTLLILTAAISYMPGSYRIARSLAVNIGTLEYVQVARARGESALYIACFEMLPNMIHPMLADTGLRFTFVVLLLSSLSFLGLGVQPPYADLGSLVRENIAGLGEGVPVTILPALAIAVLTVGVNLLIDGLPHWGARRKQAANAEGGH</sequence>
<dbReference type="STRING" id="863227.GCA_000373005_00088"/>
<feature type="transmembrane region" description="Helical" evidence="7">
    <location>
        <begin position="64"/>
        <end position="89"/>
    </location>
</feature>
<comment type="similarity">
    <text evidence="7">Belongs to the binding-protein-dependent transport system permease family.</text>
</comment>
<name>A0A2N7X995_9BURK</name>
<evidence type="ECO:0000256" key="8">
    <source>
        <dbReference type="SAM" id="MobiDB-lite"/>
    </source>
</evidence>
<evidence type="ECO:0000259" key="9">
    <source>
        <dbReference type="PROSITE" id="PS50928"/>
    </source>
</evidence>
<evidence type="ECO:0000256" key="6">
    <source>
        <dbReference type="ARBA" id="ARBA00023136"/>
    </source>
</evidence>
<organism evidence="10 11">
    <name type="scientific">Trinickia symbiotica</name>
    <dbReference type="NCBI Taxonomy" id="863227"/>
    <lineage>
        <taxon>Bacteria</taxon>
        <taxon>Pseudomonadati</taxon>
        <taxon>Pseudomonadota</taxon>
        <taxon>Betaproteobacteria</taxon>
        <taxon>Burkholderiales</taxon>
        <taxon>Burkholderiaceae</taxon>
        <taxon>Trinickia</taxon>
    </lineage>
</organism>
<evidence type="ECO:0000256" key="3">
    <source>
        <dbReference type="ARBA" id="ARBA00022475"/>
    </source>
</evidence>
<dbReference type="EMBL" id="PNYC01000002">
    <property type="protein sequence ID" value="PMS38187.1"/>
    <property type="molecule type" value="Genomic_DNA"/>
</dbReference>
<evidence type="ECO:0000256" key="5">
    <source>
        <dbReference type="ARBA" id="ARBA00022989"/>
    </source>
</evidence>
<dbReference type="RefSeq" id="WP_018438581.1">
    <property type="nucleotide sequence ID" value="NZ_KB890164.1"/>
</dbReference>
<dbReference type="PROSITE" id="PS50928">
    <property type="entry name" value="ABC_TM1"/>
    <property type="match status" value="1"/>
</dbReference>
<evidence type="ECO:0000256" key="1">
    <source>
        <dbReference type="ARBA" id="ARBA00004651"/>
    </source>
</evidence>
<comment type="caution">
    <text evidence="10">The sequence shown here is derived from an EMBL/GenBank/DDBJ whole genome shotgun (WGS) entry which is preliminary data.</text>
</comment>
<dbReference type="Proteomes" id="UP000235777">
    <property type="component" value="Unassembled WGS sequence"/>
</dbReference>
<keyword evidence="2 7" id="KW-0813">Transport</keyword>
<evidence type="ECO:0000313" key="11">
    <source>
        <dbReference type="Proteomes" id="UP000235777"/>
    </source>
</evidence>
<dbReference type="OrthoDB" id="9783218at2"/>
<feature type="domain" description="ABC transmembrane type-1" evidence="9">
    <location>
        <begin position="128"/>
        <end position="317"/>
    </location>
</feature>
<dbReference type="PANTHER" id="PTHR43386:SF25">
    <property type="entry name" value="PEPTIDE ABC TRANSPORTER PERMEASE PROTEIN"/>
    <property type="match status" value="1"/>
</dbReference>
<keyword evidence="11" id="KW-1185">Reference proteome</keyword>
<dbReference type="CDD" id="cd06261">
    <property type="entry name" value="TM_PBP2"/>
    <property type="match status" value="1"/>
</dbReference>
<dbReference type="Gene3D" id="1.10.3720.10">
    <property type="entry name" value="MetI-like"/>
    <property type="match status" value="1"/>
</dbReference>
<dbReference type="GO" id="GO:0055085">
    <property type="term" value="P:transmembrane transport"/>
    <property type="evidence" value="ECO:0007669"/>
    <property type="project" value="InterPro"/>
</dbReference>